<keyword evidence="2" id="KW-1185">Reference proteome</keyword>
<dbReference type="Proteomes" id="UP001153069">
    <property type="component" value="Unassembled WGS sequence"/>
</dbReference>
<dbReference type="EMBL" id="CAICTM010000737">
    <property type="protein sequence ID" value="CAB9515784.1"/>
    <property type="molecule type" value="Genomic_DNA"/>
</dbReference>
<protein>
    <submittedName>
        <fullName evidence="1">Uncharacterized protein</fullName>
    </submittedName>
</protein>
<organism evidence="1 2">
    <name type="scientific">Seminavis robusta</name>
    <dbReference type="NCBI Taxonomy" id="568900"/>
    <lineage>
        <taxon>Eukaryota</taxon>
        <taxon>Sar</taxon>
        <taxon>Stramenopiles</taxon>
        <taxon>Ochrophyta</taxon>
        <taxon>Bacillariophyta</taxon>
        <taxon>Bacillariophyceae</taxon>
        <taxon>Bacillariophycidae</taxon>
        <taxon>Naviculales</taxon>
        <taxon>Naviculaceae</taxon>
        <taxon>Seminavis</taxon>
    </lineage>
</organism>
<proteinExistence type="predicted"/>
<sequence length="170" mass="18888">MVDNRTPQQLLEALALYRILSKDGPACLSKLFESQAAGLGDILVGAHQNSKQPTSSNDNEQPVIRPHSWVMLCGLTSPSGTEMNGKLGCVRENGFQHKRHLVTVDGYDGVKCIKPENLMEIPVDEYREALISTLGEEMQWRLMRALVECAAQHKQEEPNSEKTKAPQSEC</sequence>
<evidence type="ECO:0000313" key="2">
    <source>
        <dbReference type="Proteomes" id="UP001153069"/>
    </source>
</evidence>
<comment type="caution">
    <text evidence="1">The sequence shown here is derived from an EMBL/GenBank/DDBJ whole genome shotgun (WGS) entry which is preliminary data.</text>
</comment>
<name>A0A9N8E8I7_9STRA</name>
<reference evidence="1" key="1">
    <citation type="submission" date="2020-06" db="EMBL/GenBank/DDBJ databases">
        <authorList>
            <consortium name="Plant Systems Biology data submission"/>
        </authorList>
    </citation>
    <scope>NUCLEOTIDE SEQUENCE</scope>
    <source>
        <strain evidence="1">D6</strain>
    </source>
</reference>
<dbReference type="AlphaFoldDB" id="A0A9N8E8I7"/>
<gene>
    <name evidence="1" type="ORF">SEMRO_738_G195270.1</name>
</gene>
<accession>A0A9N8E8I7</accession>
<evidence type="ECO:0000313" key="1">
    <source>
        <dbReference type="EMBL" id="CAB9515784.1"/>
    </source>
</evidence>